<keyword evidence="2" id="KW-1185">Reference proteome</keyword>
<dbReference type="Proteomes" id="UP000183832">
    <property type="component" value="Unassembled WGS sequence"/>
</dbReference>
<gene>
    <name evidence="1" type="ORF">CLUMA_CG008238</name>
</gene>
<sequence length="120" mass="14262">MEIENFDADKFPDDILSWGEDKRNLFIHIYKTLDGIPMLLFAAFSVQQVEKQTFYFKISGETLTSFQLHASRYEKDNVEVEFDYIANLCRITKAFRVTICRDFKRLEIFVLKKVDSWMLS</sequence>
<proteinExistence type="predicted"/>
<reference evidence="1 2" key="1">
    <citation type="submission" date="2015-04" db="EMBL/GenBank/DDBJ databases">
        <authorList>
            <person name="Syromyatnikov M.Y."/>
            <person name="Popov V.N."/>
        </authorList>
    </citation>
    <scope>NUCLEOTIDE SEQUENCE [LARGE SCALE GENOMIC DNA]</scope>
</reference>
<dbReference type="EMBL" id="CVRI01000040">
    <property type="protein sequence ID" value="CRK94738.1"/>
    <property type="molecule type" value="Genomic_DNA"/>
</dbReference>
<accession>A0A1J1I4Q2</accession>
<dbReference type="AlphaFoldDB" id="A0A1J1I4Q2"/>
<protein>
    <submittedName>
        <fullName evidence="1">CLUMA_CG008238, isoform A</fullName>
    </submittedName>
</protein>
<evidence type="ECO:0000313" key="2">
    <source>
        <dbReference type="Proteomes" id="UP000183832"/>
    </source>
</evidence>
<name>A0A1J1I4Q2_9DIPT</name>
<evidence type="ECO:0000313" key="1">
    <source>
        <dbReference type="EMBL" id="CRK94738.1"/>
    </source>
</evidence>
<organism evidence="1 2">
    <name type="scientific">Clunio marinus</name>
    <dbReference type="NCBI Taxonomy" id="568069"/>
    <lineage>
        <taxon>Eukaryota</taxon>
        <taxon>Metazoa</taxon>
        <taxon>Ecdysozoa</taxon>
        <taxon>Arthropoda</taxon>
        <taxon>Hexapoda</taxon>
        <taxon>Insecta</taxon>
        <taxon>Pterygota</taxon>
        <taxon>Neoptera</taxon>
        <taxon>Endopterygota</taxon>
        <taxon>Diptera</taxon>
        <taxon>Nematocera</taxon>
        <taxon>Chironomoidea</taxon>
        <taxon>Chironomidae</taxon>
        <taxon>Clunio</taxon>
    </lineage>
</organism>